<comment type="subcellular location">
    <subcellularLocation>
        <location evidence="1">Membrane</location>
        <topology evidence="1">Single-pass membrane protein</topology>
    </subcellularLocation>
</comment>
<dbReference type="SMART" id="SM00382">
    <property type="entry name" value="AAA"/>
    <property type="match status" value="1"/>
</dbReference>
<gene>
    <name evidence="13" type="ORF">GCM10008957_45810</name>
</gene>
<dbReference type="Pfam" id="PF00004">
    <property type="entry name" value="AAA"/>
    <property type="match status" value="1"/>
</dbReference>
<keyword evidence="7" id="KW-1133">Transmembrane helix</keyword>
<evidence type="ECO:0000256" key="10">
    <source>
        <dbReference type="RuleBase" id="RU003651"/>
    </source>
</evidence>
<evidence type="ECO:0000313" key="14">
    <source>
        <dbReference type="Proteomes" id="UP000603865"/>
    </source>
</evidence>
<protein>
    <recommendedName>
        <fullName evidence="15">AAA family ATPase</fullName>
    </recommendedName>
</protein>
<dbReference type="GO" id="GO:0005524">
    <property type="term" value="F:ATP binding"/>
    <property type="evidence" value="ECO:0007669"/>
    <property type="project" value="UniProtKB-KW"/>
</dbReference>
<dbReference type="PROSITE" id="PS00674">
    <property type="entry name" value="AAA"/>
    <property type="match status" value="1"/>
</dbReference>
<dbReference type="Pfam" id="PF25426">
    <property type="entry name" value="AAA_lid_BCS1"/>
    <property type="match status" value="1"/>
</dbReference>
<evidence type="ECO:0000313" key="13">
    <source>
        <dbReference type="EMBL" id="GGR29695.1"/>
    </source>
</evidence>
<comment type="caution">
    <text evidence="13">The sequence shown here is derived from an EMBL/GenBank/DDBJ whole genome shotgun (WGS) entry which is preliminary data.</text>
</comment>
<dbReference type="InterPro" id="IPR014851">
    <property type="entry name" value="BCS1_N"/>
</dbReference>
<dbReference type="GO" id="GO:0016887">
    <property type="term" value="F:ATP hydrolysis activity"/>
    <property type="evidence" value="ECO:0007669"/>
    <property type="project" value="InterPro"/>
</dbReference>
<comment type="similarity">
    <text evidence="2">Belongs to the AAA ATPase family. BCS1 subfamily.</text>
</comment>
<name>A0A918FEH6_9DEIO</name>
<dbReference type="RefSeq" id="WP_189092837.1">
    <property type="nucleotide sequence ID" value="NZ_BMQL01000047.1"/>
</dbReference>
<dbReference type="SUPFAM" id="SSF52540">
    <property type="entry name" value="P-loop containing nucleoside triphosphate hydrolases"/>
    <property type="match status" value="1"/>
</dbReference>
<dbReference type="AlphaFoldDB" id="A0A918FEH6"/>
<evidence type="ECO:0000259" key="11">
    <source>
        <dbReference type="SMART" id="SM00382"/>
    </source>
</evidence>
<evidence type="ECO:0000256" key="7">
    <source>
        <dbReference type="ARBA" id="ARBA00022989"/>
    </source>
</evidence>
<keyword evidence="14" id="KW-1185">Reference proteome</keyword>
<dbReference type="GO" id="GO:0016020">
    <property type="term" value="C:membrane"/>
    <property type="evidence" value="ECO:0007669"/>
    <property type="project" value="UniProtKB-SubCell"/>
</dbReference>
<dbReference type="InterPro" id="IPR057495">
    <property type="entry name" value="AAA_lid_BCS1"/>
</dbReference>
<dbReference type="SMART" id="SM01024">
    <property type="entry name" value="BCS1_N"/>
    <property type="match status" value="1"/>
</dbReference>
<dbReference type="Pfam" id="PF08740">
    <property type="entry name" value="BCS1_N"/>
    <property type="match status" value="1"/>
</dbReference>
<keyword evidence="4 10" id="KW-0547">Nucleotide-binding</keyword>
<evidence type="ECO:0000256" key="4">
    <source>
        <dbReference type="ARBA" id="ARBA00022741"/>
    </source>
</evidence>
<keyword evidence="3" id="KW-0812">Transmembrane</keyword>
<sequence length="459" mass="50778">MFDLLTTALHELVSTLHQTLLNNQLAQGGLLLGLLGTLAAAARHWPQRLWNGLLSRLTFTLEIDGQDAAFAWLSVWLSTQATSHRMRHMGVATRFNERMGGLNLTLGTDSDGDEINVRLIPLSGASLLRFRGHWLLVQPSREKHQGEGGRMLGYTHTLSLRMLSASRQLIAPLLQTAYESTAGAVSGHTEIYTADYQNWQMSDRRRSRAASSLIYDGALLETLLSDARRFQSDHEWYTEMGIPYRRGYLLHGPPGNGKSSLAASVAGELGLNICVLNLATPELSDERLQALLSNLPRRALLLLEDIDAVFHGRERRSDAVKLSFAGLLNALDGVAAGEGRITFLTTNHPQHLDPALIRPGRTDLHLHLGNATREQVAGMLARFFPQATFPQMTAAQRAHLSGRVGEGAISMAQLQEYLLERRGDPLRAIREWSELEKMQASEFPALLAPPTTDLRELAR</sequence>
<keyword evidence="8" id="KW-0472">Membrane</keyword>
<dbReference type="InterPro" id="IPR003960">
    <property type="entry name" value="ATPase_AAA_CS"/>
</dbReference>
<evidence type="ECO:0000256" key="3">
    <source>
        <dbReference type="ARBA" id="ARBA00022692"/>
    </source>
</evidence>
<evidence type="ECO:0000256" key="6">
    <source>
        <dbReference type="ARBA" id="ARBA00022840"/>
    </source>
</evidence>
<evidence type="ECO:0008006" key="15">
    <source>
        <dbReference type="Google" id="ProtNLM"/>
    </source>
</evidence>
<evidence type="ECO:0000256" key="8">
    <source>
        <dbReference type="ARBA" id="ARBA00023136"/>
    </source>
</evidence>
<comment type="catalytic activity">
    <reaction evidence="9">
        <text>ATP + H2O = ADP + phosphate + H(+)</text>
        <dbReference type="Rhea" id="RHEA:13065"/>
        <dbReference type="ChEBI" id="CHEBI:15377"/>
        <dbReference type="ChEBI" id="CHEBI:15378"/>
        <dbReference type="ChEBI" id="CHEBI:30616"/>
        <dbReference type="ChEBI" id="CHEBI:43474"/>
        <dbReference type="ChEBI" id="CHEBI:456216"/>
    </reaction>
    <physiologicalReaction direction="left-to-right" evidence="9">
        <dbReference type="Rhea" id="RHEA:13066"/>
    </physiologicalReaction>
</comment>
<dbReference type="Gene3D" id="3.40.50.300">
    <property type="entry name" value="P-loop containing nucleotide triphosphate hydrolases"/>
    <property type="match status" value="1"/>
</dbReference>
<feature type="domain" description="BCS1 N-terminal" evidence="12">
    <location>
        <begin position="33"/>
        <end position="213"/>
    </location>
</feature>
<proteinExistence type="inferred from homology"/>
<dbReference type="Proteomes" id="UP000603865">
    <property type="component" value="Unassembled WGS sequence"/>
</dbReference>
<dbReference type="EMBL" id="BMQL01000047">
    <property type="protein sequence ID" value="GGR29695.1"/>
    <property type="molecule type" value="Genomic_DNA"/>
</dbReference>
<organism evidence="13 14">
    <name type="scientific">Deinococcus ruber</name>
    <dbReference type="NCBI Taxonomy" id="1848197"/>
    <lineage>
        <taxon>Bacteria</taxon>
        <taxon>Thermotogati</taxon>
        <taxon>Deinococcota</taxon>
        <taxon>Deinococci</taxon>
        <taxon>Deinococcales</taxon>
        <taxon>Deinococcaceae</taxon>
        <taxon>Deinococcus</taxon>
    </lineage>
</organism>
<evidence type="ECO:0000256" key="5">
    <source>
        <dbReference type="ARBA" id="ARBA00022801"/>
    </source>
</evidence>
<evidence type="ECO:0000256" key="1">
    <source>
        <dbReference type="ARBA" id="ARBA00004167"/>
    </source>
</evidence>
<accession>A0A918FEH6</accession>
<dbReference type="InterPro" id="IPR003959">
    <property type="entry name" value="ATPase_AAA_core"/>
</dbReference>
<dbReference type="InterPro" id="IPR027417">
    <property type="entry name" value="P-loop_NTPase"/>
</dbReference>
<evidence type="ECO:0000256" key="2">
    <source>
        <dbReference type="ARBA" id="ARBA00007448"/>
    </source>
</evidence>
<keyword evidence="6 10" id="KW-0067">ATP-binding</keyword>
<reference evidence="13" key="2">
    <citation type="submission" date="2020-09" db="EMBL/GenBank/DDBJ databases">
        <authorList>
            <person name="Sun Q."/>
            <person name="Ohkuma M."/>
        </authorList>
    </citation>
    <scope>NUCLEOTIDE SEQUENCE</scope>
    <source>
        <strain evidence="13">JCM 31311</strain>
    </source>
</reference>
<evidence type="ECO:0000256" key="9">
    <source>
        <dbReference type="ARBA" id="ARBA00048778"/>
    </source>
</evidence>
<dbReference type="PANTHER" id="PTHR23070">
    <property type="entry name" value="BCS1 AAA-TYPE ATPASE"/>
    <property type="match status" value="1"/>
</dbReference>
<feature type="domain" description="AAA+ ATPase" evidence="11">
    <location>
        <begin position="244"/>
        <end position="372"/>
    </location>
</feature>
<keyword evidence="5" id="KW-0378">Hydrolase</keyword>
<evidence type="ECO:0000259" key="12">
    <source>
        <dbReference type="SMART" id="SM01024"/>
    </source>
</evidence>
<reference evidence="13" key="1">
    <citation type="journal article" date="2014" name="Int. J. Syst. Evol. Microbiol.">
        <title>Complete genome sequence of Corynebacterium casei LMG S-19264T (=DSM 44701T), isolated from a smear-ripened cheese.</title>
        <authorList>
            <consortium name="US DOE Joint Genome Institute (JGI-PGF)"/>
            <person name="Walter F."/>
            <person name="Albersmeier A."/>
            <person name="Kalinowski J."/>
            <person name="Ruckert C."/>
        </authorList>
    </citation>
    <scope>NUCLEOTIDE SEQUENCE</scope>
    <source>
        <strain evidence="13">JCM 31311</strain>
    </source>
</reference>
<dbReference type="InterPro" id="IPR003593">
    <property type="entry name" value="AAA+_ATPase"/>
</dbReference>
<dbReference type="InterPro" id="IPR050747">
    <property type="entry name" value="Mitochondrial_chaperone_BCS1"/>
</dbReference>
<dbReference type="CDD" id="cd19510">
    <property type="entry name" value="RecA-like_BCS1"/>
    <property type="match status" value="1"/>
</dbReference>